<sequence>MVKLVCRFLASRGHEDAWEEAEDVVQDAIEKSMRKWRTFRGIGREDKPVQRSTWVIRIALNLAKNKAIQTWRRAKHETSLDALIGDEDEDDDRTLLDVLVIGCRDTTSDEIVCAQLREAVVIALSKLKKRYPLIYSAYERRNLTGGDESYSACASDLGITVQALKSRLHLAKQRLIADLEHLLGKGWDEQG</sequence>
<dbReference type="EMBL" id="MEZY01000023">
    <property type="protein sequence ID" value="OGD64085.1"/>
    <property type="molecule type" value="Genomic_DNA"/>
</dbReference>
<dbReference type="Pfam" id="PF04542">
    <property type="entry name" value="Sigma70_r2"/>
    <property type="match status" value="1"/>
</dbReference>
<dbReference type="InterPro" id="IPR007627">
    <property type="entry name" value="RNA_pol_sigma70_r2"/>
</dbReference>
<keyword evidence="2" id="KW-0805">Transcription regulation</keyword>
<dbReference type="InterPro" id="IPR036388">
    <property type="entry name" value="WH-like_DNA-bd_sf"/>
</dbReference>
<dbReference type="Proteomes" id="UP000178583">
    <property type="component" value="Unassembled WGS sequence"/>
</dbReference>
<evidence type="ECO:0000256" key="4">
    <source>
        <dbReference type="ARBA" id="ARBA00023125"/>
    </source>
</evidence>
<evidence type="ECO:0000256" key="5">
    <source>
        <dbReference type="ARBA" id="ARBA00023163"/>
    </source>
</evidence>
<evidence type="ECO:0000256" key="3">
    <source>
        <dbReference type="ARBA" id="ARBA00023082"/>
    </source>
</evidence>
<dbReference type="STRING" id="1797472.A2215_00095"/>
<dbReference type="GO" id="GO:0016987">
    <property type="term" value="F:sigma factor activity"/>
    <property type="evidence" value="ECO:0007669"/>
    <property type="project" value="UniProtKB-KW"/>
</dbReference>
<name>A0A1F5E9N9_9BACT</name>
<dbReference type="InterPro" id="IPR013324">
    <property type="entry name" value="RNA_pol_sigma_r3/r4-like"/>
</dbReference>
<evidence type="ECO:0000259" key="6">
    <source>
        <dbReference type="Pfam" id="PF04542"/>
    </source>
</evidence>
<evidence type="ECO:0000256" key="1">
    <source>
        <dbReference type="ARBA" id="ARBA00010641"/>
    </source>
</evidence>
<dbReference type="GO" id="GO:0003677">
    <property type="term" value="F:DNA binding"/>
    <property type="evidence" value="ECO:0007669"/>
    <property type="project" value="UniProtKB-KW"/>
</dbReference>
<dbReference type="PANTHER" id="PTHR43133:SF8">
    <property type="entry name" value="RNA POLYMERASE SIGMA FACTOR HI_1459-RELATED"/>
    <property type="match status" value="1"/>
</dbReference>
<dbReference type="InterPro" id="IPR039425">
    <property type="entry name" value="RNA_pol_sigma-70-like"/>
</dbReference>
<protein>
    <recommendedName>
        <fullName evidence="6">RNA polymerase sigma-70 region 2 domain-containing protein</fullName>
    </recommendedName>
</protein>
<proteinExistence type="inferred from homology"/>
<keyword evidence="4" id="KW-0238">DNA-binding</keyword>
<feature type="domain" description="RNA polymerase sigma-70 region 2" evidence="6">
    <location>
        <begin position="4"/>
        <end position="71"/>
    </location>
</feature>
<dbReference type="Gene3D" id="1.10.10.10">
    <property type="entry name" value="Winged helix-like DNA-binding domain superfamily/Winged helix DNA-binding domain"/>
    <property type="match status" value="1"/>
</dbReference>
<evidence type="ECO:0000256" key="2">
    <source>
        <dbReference type="ARBA" id="ARBA00023015"/>
    </source>
</evidence>
<dbReference type="PANTHER" id="PTHR43133">
    <property type="entry name" value="RNA POLYMERASE ECF-TYPE SIGMA FACTO"/>
    <property type="match status" value="1"/>
</dbReference>
<dbReference type="AlphaFoldDB" id="A0A1F5E9N9"/>
<dbReference type="GO" id="GO:0006352">
    <property type="term" value="P:DNA-templated transcription initiation"/>
    <property type="evidence" value="ECO:0007669"/>
    <property type="project" value="InterPro"/>
</dbReference>
<comment type="caution">
    <text evidence="7">The sequence shown here is derived from an EMBL/GenBank/DDBJ whole genome shotgun (WGS) entry which is preliminary data.</text>
</comment>
<keyword evidence="3" id="KW-0731">Sigma factor</keyword>
<dbReference type="SUPFAM" id="SSF88659">
    <property type="entry name" value="Sigma3 and sigma4 domains of RNA polymerase sigma factors"/>
    <property type="match status" value="1"/>
</dbReference>
<dbReference type="SUPFAM" id="SSF88946">
    <property type="entry name" value="Sigma2 domain of RNA polymerase sigma factors"/>
    <property type="match status" value="1"/>
</dbReference>
<dbReference type="Gene3D" id="1.10.1740.10">
    <property type="match status" value="1"/>
</dbReference>
<gene>
    <name evidence="7" type="ORF">A2215_00095</name>
</gene>
<comment type="similarity">
    <text evidence="1">Belongs to the sigma-70 factor family. ECF subfamily.</text>
</comment>
<keyword evidence="5" id="KW-0804">Transcription</keyword>
<reference evidence="7 8" key="1">
    <citation type="journal article" date="2016" name="Nat. Commun.">
        <title>Thousands of microbial genomes shed light on interconnected biogeochemical processes in an aquifer system.</title>
        <authorList>
            <person name="Anantharaman K."/>
            <person name="Brown C.T."/>
            <person name="Hug L.A."/>
            <person name="Sharon I."/>
            <person name="Castelle C.J."/>
            <person name="Probst A.J."/>
            <person name="Thomas B.C."/>
            <person name="Singh A."/>
            <person name="Wilkins M.J."/>
            <person name="Karaoz U."/>
            <person name="Brodie E.L."/>
            <person name="Williams K.H."/>
            <person name="Hubbard S.S."/>
            <person name="Banfield J.F."/>
        </authorList>
    </citation>
    <scope>NUCLEOTIDE SEQUENCE [LARGE SCALE GENOMIC DNA]</scope>
</reference>
<evidence type="ECO:0000313" key="8">
    <source>
        <dbReference type="Proteomes" id="UP000178583"/>
    </source>
</evidence>
<dbReference type="InterPro" id="IPR013325">
    <property type="entry name" value="RNA_pol_sigma_r2"/>
</dbReference>
<accession>A0A1F5E9N9</accession>
<organism evidence="7 8">
    <name type="scientific">Candidatus Berkelbacteria bacterium RIFOXYA2_FULL_43_10</name>
    <dbReference type="NCBI Taxonomy" id="1797472"/>
    <lineage>
        <taxon>Bacteria</taxon>
        <taxon>Candidatus Berkelbacteria</taxon>
    </lineage>
</organism>
<evidence type="ECO:0000313" key="7">
    <source>
        <dbReference type="EMBL" id="OGD64085.1"/>
    </source>
</evidence>